<comment type="caution">
    <text evidence="2">The sequence shown here is derived from an EMBL/GenBank/DDBJ whole genome shotgun (WGS) entry which is preliminary data.</text>
</comment>
<feature type="compositionally biased region" description="Polar residues" evidence="1">
    <location>
        <begin position="462"/>
        <end position="473"/>
    </location>
</feature>
<name>A0AAD7ZGA0_DIPPU</name>
<feature type="non-terminal residue" evidence="2">
    <location>
        <position position="473"/>
    </location>
</feature>
<feature type="region of interest" description="Disordered" evidence="1">
    <location>
        <begin position="451"/>
        <end position="473"/>
    </location>
</feature>
<proteinExistence type="predicted"/>
<protein>
    <submittedName>
        <fullName evidence="2">Uncharacterized protein</fullName>
    </submittedName>
</protein>
<feature type="compositionally biased region" description="Low complexity" evidence="1">
    <location>
        <begin position="452"/>
        <end position="461"/>
    </location>
</feature>
<gene>
    <name evidence="2" type="ORF">L9F63_004541</name>
</gene>
<evidence type="ECO:0000313" key="3">
    <source>
        <dbReference type="Proteomes" id="UP001233999"/>
    </source>
</evidence>
<accession>A0AAD7ZGA0</accession>
<dbReference type="Proteomes" id="UP001233999">
    <property type="component" value="Unassembled WGS sequence"/>
</dbReference>
<keyword evidence="3" id="KW-1185">Reference proteome</keyword>
<feature type="non-terminal residue" evidence="2">
    <location>
        <position position="1"/>
    </location>
</feature>
<feature type="region of interest" description="Disordered" evidence="1">
    <location>
        <begin position="53"/>
        <end position="72"/>
    </location>
</feature>
<sequence>EAEDVSNFSQLSPVFRYDGAAVMASQLNGLKSKELKEILQNKREEFEQIWEKTKRTSDSNKPLPKRSRHDETFDTKAKIKNYVRNSQGQERLTNLAVLSIERGLLKQLKQESTFYDLNNVEKVGHTGLPAVDKDVHYSWTNPQETKDQCQLARWVQINGRSLDWSKSMAAPEFQTRWGRSMTVARWVQNNGPSLGRSRLITSQQQPLMNSRLDRWVVSMAFCKLQGKVDQDELPLVSSMLVGPYQWPFASKTVQINCRSCVQINGRSLGKSKPIAAHEFQARWIKSMAALWSSSMSVRELQCRWVQINDRSFLRGLVIPEQWALVGQISNHIGPDQCPNSFAFKVIRCKGESCYDDLDEARKPSSRSSLAITFDNKESSTVAEGRGEEVEEHAHAYIQCFFLKKKRCRSLLAFGCVEDSQSTLKSQFSPPSFTQNQINGTQPIESSMLTLRKNGNNNGNKNSMQLNSINKHLL</sequence>
<dbReference type="EMBL" id="JASPKZ010008376">
    <property type="protein sequence ID" value="KAJ9579795.1"/>
    <property type="molecule type" value="Genomic_DNA"/>
</dbReference>
<reference evidence="2" key="1">
    <citation type="journal article" date="2023" name="IScience">
        <title>Live-bearing cockroach genome reveals convergent evolutionary mechanisms linked to viviparity in insects and beyond.</title>
        <authorList>
            <person name="Fouks B."/>
            <person name="Harrison M.C."/>
            <person name="Mikhailova A.A."/>
            <person name="Marchal E."/>
            <person name="English S."/>
            <person name="Carruthers M."/>
            <person name="Jennings E.C."/>
            <person name="Chiamaka E.L."/>
            <person name="Frigard R.A."/>
            <person name="Pippel M."/>
            <person name="Attardo G.M."/>
            <person name="Benoit J.B."/>
            <person name="Bornberg-Bauer E."/>
            <person name="Tobe S.S."/>
        </authorList>
    </citation>
    <scope>NUCLEOTIDE SEQUENCE</scope>
    <source>
        <strain evidence="2">Stay&amp;Tobe</strain>
    </source>
</reference>
<organism evidence="2 3">
    <name type="scientific">Diploptera punctata</name>
    <name type="common">Pacific beetle cockroach</name>
    <dbReference type="NCBI Taxonomy" id="6984"/>
    <lineage>
        <taxon>Eukaryota</taxon>
        <taxon>Metazoa</taxon>
        <taxon>Ecdysozoa</taxon>
        <taxon>Arthropoda</taxon>
        <taxon>Hexapoda</taxon>
        <taxon>Insecta</taxon>
        <taxon>Pterygota</taxon>
        <taxon>Neoptera</taxon>
        <taxon>Polyneoptera</taxon>
        <taxon>Dictyoptera</taxon>
        <taxon>Blattodea</taxon>
        <taxon>Blaberoidea</taxon>
        <taxon>Blaberidae</taxon>
        <taxon>Diplopterinae</taxon>
        <taxon>Diploptera</taxon>
    </lineage>
</organism>
<reference evidence="2" key="2">
    <citation type="submission" date="2023-05" db="EMBL/GenBank/DDBJ databases">
        <authorList>
            <person name="Fouks B."/>
        </authorList>
    </citation>
    <scope>NUCLEOTIDE SEQUENCE</scope>
    <source>
        <strain evidence="2">Stay&amp;Tobe</strain>
        <tissue evidence="2">Testes</tissue>
    </source>
</reference>
<evidence type="ECO:0000256" key="1">
    <source>
        <dbReference type="SAM" id="MobiDB-lite"/>
    </source>
</evidence>
<dbReference type="AlphaFoldDB" id="A0AAD7ZGA0"/>
<evidence type="ECO:0000313" key="2">
    <source>
        <dbReference type="EMBL" id="KAJ9579795.1"/>
    </source>
</evidence>